<evidence type="ECO:0000259" key="2">
    <source>
        <dbReference type="Pfam" id="PF13976"/>
    </source>
</evidence>
<protein>
    <submittedName>
        <fullName evidence="4">Ribonuclease H-like domain-containing protein</fullName>
    </submittedName>
</protein>
<comment type="caution">
    <text evidence="4">The sequence shown here is derived from an EMBL/GenBank/DDBJ whole genome shotgun (WGS) entry which is preliminary data.</text>
</comment>
<dbReference type="GO" id="GO:0003676">
    <property type="term" value="F:nucleic acid binding"/>
    <property type="evidence" value="ECO:0007669"/>
    <property type="project" value="InterPro"/>
</dbReference>
<proteinExistence type="predicted"/>
<organism evidence="4">
    <name type="scientific">Tanacetum cinerariifolium</name>
    <name type="common">Dalmatian daisy</name>
    <name type="synonym">Chrysanthemum cinerariifolium</name>
    <dbReference type="NCBI Taxonomy" id="118510"/>
    <lineage>
        <taxon>Eukaryota</taxon>
        <taxon>Viridiplantae</taxon>
        <taxon>Streptophyta</taxon>
        <taxon>Embryophyta</taxon>
        <taxon>Tracheophyta</taxon>
        <taxon>Spermatophyta</taxon>
        <taxon>Magnoliopsida</taxon>
        <taxon>eudicotyledons</taxon>
        <taxon>Gunneridae</taxon>
        <taxon>Pentapetalae</taxon>
        <taxon>asterids</taxon>
        <taxon>campanulids</taxon>
        <taxon>Asterales</taxon>
        <taxon>Asteraceae</taxon>
        <taxon>Asteroideae</taxon>
        <taxon>Anthemideae</taxon>
        <taxon>Anthemidinae</taxon>
        <taxon>Tanacetum</taxon>
    </lineage>
</organism>
<dbReference type="Gene3D" id="3.30.420.10">
    <property type="entry name" value="Ribonuclease H-like superfamily/Ribonuclease H"/>
    <property type="match status" value="1"/>
</dbReference>
<dbReference type="InterPro" id="IPR012337">
    <property type="entry name" value="RNaseH-like_sf"/>
</dbReference>
<dbReference type="PANTHER" id="PTHR42648">
    <property type="entry name" value="TRANSPOSASE, PUTATIVE-RELATED"/>
    <property type="match status" value="1"/>
</dbReference>
<dbReference type="Pfam" id="PF25597">
    <property type="entry name" value="SH3_retrovirus"/>
    <property type="match status" value="1"/>
</dbReference>
<feature type="compositionally biased region" description="Polar residues" evidence="1">
    <location>
        <begin position="1"/>
        <end position="24"/>
    </location>
</feature>
<reference evidence="4" key="1">
    <citation type="journal article" date="2019" name="Sci. Rep.">
        <title>Draft genome of Tanacetum cinerariifolium, the natural source of mosquito coil.</title>
        <authorList>
            <person name="Yamashiro T."/>
            <person name="Shiraishi A."/>
            <person name="Satake H."/>
            <person name="Nakayama K."/>
        </authorList>
    </citation>
    <scope>NUCLEOTIDE SEQUENCE</scope>
</reference>
<dbReference type="PANTHER" id="PTHR42648:SF32">
    <property type="entry name" value="RIBONUCLEASE H-LIKE DOMAIN, GAG-PRE-INTEGRASE DOMAIN PROTEIN-RELATED"/>
    <property type="match status" value="1"/>
</dbReference>
<name>A0A6L2JJH2_TANCI</name>
<dbReference type="InterPro" id="IPR039537">
    <property type="entry name" value="Retrotran_Ty1/copia-like"/>
</dbReference>
<evidence type="ECO:0000256" key="1">
    <source>
        <dbReference type="SAM" id="MobiDB-lite"/>
    </source>
</evidence>
<dbReference type="AlphaFoldDB" id="A0A6L2JJH2"/>
<gene>
    <name evidence="4" type="ORF">Tci_008023</name>
</gene>
<evidence type="ECO:0000259" key="3">
    <source>
        <dbReference type="Pfam" id="PF25597"/>
    </source>
</evidence>
<dbReference type="EMBL" id="BKCJ010000763">
    <property type="protein sequence ID" value="GEU36045.1"/>
    <property type="molecule type" value="Genomic_DNA"/>
</dbReference>
<dbReference type="InterPro" id="IPR025724">
    <property type="entry name" value="GAG-pre-integrase_dom"/>
</dbReference>
<feature type="region of interest" description="Disordered" evidence="1">
    <location>
        <begin position="1"/>
        <end position="33"/>
    </location>
</feature>
<feature type="domain" description="GAG-pre-integrase" evidence="2">
    <location>
        <begin position="173"/>
        <end position="246"/>
    </location>
</feature>
<dbReference type="SUPFAM" id="SSF53098">
    <property type="entry name" value="Ribonuclease H-like"/>
    <property type="match status" value="1"/>
</dbReference>
<dbReference type="InterPro" id="IPR036397">
    <property type="entry name" value="RNaseH_sf"/>
</dbReference>
<evidence type="ECO:0000313" key="4">
    <source>
        <dbReference type="EMBL" id="GEU36045.1"/>
    </source>
</evidence>
<dbReference type="InterPro" id="IPR057670">
    <property type="entry name" value="SH3_retrovirus"/>
</dbReference>
<feature type="domain" description="Retroviral polymerase SH3-like" evidence="3">
    <location>
        <begin position="351"/>
        <end position="398"/>
    </location>
</feature>
<dbReference type="Pfam" id="PF13976">
    <property type="entry name" value="gag_pre-integrs"/>
    <property type="match status" value="1"/>
</dbReference>
<sequence>MRPSPSIDSSKSNTSDLQNSNSSVSKHRESSDSIMSKPMIKFVKAADCPKVVKTNKTDIARKSLVKYAEMYRITSKSPKETREKLLRPQLVRFGDLNKTLLKKGNSQNNIDDKGYWDSGCSRHMTRNISYLSKYEPYDGGYVSFGQGGSKIIGKDFKLKDDTNVLLRTPRQHNMYSIDLNNVFPHKNLTYLVAKAFIDESRLWHRRLGHLNFKTMNKLVRNNLVKGLPSKCFENDHTCVACLKGKQHKASCKTKLVNFMSKPLHTLHMDLFGPTSVSSLNHKWYCLVVTDDFSRFTWTFFLKSKDETSGILRNFITEIENLKDLKVKIIRTHAIGFLRPFGYHVMILNTLDHLGKFDTKGDEGYFVRYSISSKAFRVFNKRTKKVEENLHVDFLKNKLIKKGAGPNWLFDIDTLTNSMNYVPIVVAGTSSTNISSTKDVASQAVKKYMSSSRYIALPNWFHEAHMEYFNNDAQDTCNANAPKSSGIFNPTATSKILPAKQMESLTVESVIPTVSSPVLTACLDISPETLSD</sequence>
<dbReference type="GO" id="GO:0008233">
    <property type="term" value="F:peptidase activity"/>
    <property type="evidence" value="ECO:0007669"/>
    <property type="project" value="UniProtKB-KW"/>
</dbReference>
<dbReference type="GO" id="GO:0006508">
    <property type="term" value="P:proteolysis"/>
    <property type="evidence" value="ECO:0007669"/>
    <property type="project" value="UniProtKB-KW"/>
</dbReference>
<accession>A0A6L2JJH2</accession>